<dbReference type="Gene3D" id="2.40.350.10">
    <property type="entry name" value="SO1590-like"/>
    <property type="match status" value="1"/>
</dbReference>
<reference evidence="2 3" key="1">
    <citation type="submission" date="2017-06" db="EMBL/GenBank/DDBJ databases">
        <authorList>
            <person name="Kim H.J."/>
            <person name="Triplett B.A."/>
        </authorList>
    </citation>
    <scope>NUCLEOTIDE SEQUENCE [LARGE SCALE GENOMIC DNA]</scope>
    <source>
        <strain evidence="2 3">DSM 18704</strain>
    </source>
</reference>
<accession>A0A239CT82</accession>
<sequence length="163" mass="16640">MRTLLLTLALGLFVAPSPAQKPSTVSPKATIMNQGKGSFDVAMAPTDHAPSPGISSMSLDKSYHGDLEGKGKGEMLSAGDPKLGNAGYVAIEMIHGNLNGKTGGFALMQSATMATGAPPTMTVTIVPGSGTGELSGIYGSMTITILPGGKHNFTIDYAFAPKK</sequence>
<dbReference type="EMBL" id="FZOU01000001">
    <property type="protein sequence ID" value="SNS22978.1"/>
    <property type="molecule type" value="Genomic_DNA"/>
</dbReference>
<keyword evidence="3" id="KW-1185">Reference proteome</keyword>
<organism evidence="2 3">
    <name type="scientific">Granulicella rosea</name>
    <dbReference type="NCBI Taxonomy" id="474952"/>
    <lineage>
        <taxon>Bacteria</taxon>
        <taxon>Pseudomonadati</taxon>
        <taxon>Acidobacteriota</taxon>
        <taxon>Terriglobia</taxon>
        <taxon>Terriglobales</taxon>
        <taxon>Acidobacteriaceae</taxon>
        <taxon>Granulicella</taxon>
    </lineage>
</organism>
<feature type="chain" id="PRO_5013280526" description="DUF3224 domain-containing protein" evidence="1">
    <location>
        <begin position="20"/>
        <end position="163"/>
    </location>
</feature>
<dbReference type="Pfam" id="PF11528">
    <property type="entry name" value="DUF3224"/>
    <property type="match status" value="1"/>
</dbReference>
<dbReference type="Proteomes" id="UP000198356">
    <property type="component" value="Unassembled WGS sequence"/>
</dbReference>
<dbReference type="InterPro" id="IPR021607">
    <property type="entry name" value="DUF3224"/>
</dbReference>
<keyword evidence="1" id="KW-0732">Signal</keyword>
<evidence type="ECO:0000256" key="1">
    <source>
        <dbReference type="SAM" id="SignalP"/>
    </source>
</evidence>
<name>A0A239CT82_9BACT</name>
<evidence type="ECO:0000313" key="3">
    <source>
        <dbReference type="Proteomes" id="UP000198356"/>
    </source>
</evidence>
<dbReference type="RefSeq" id="WP_217896989.1">
    <property type="nucleotide sequence ID" value="NZ_FZOU01000001.1"/>
</dbReference>
<dbReference type="SUPFAM" id="SSF159238">
    <property type="entry name" value="SO1590-like"/>
    <property type="match status" value="1"/>
</dbReference>
<dbReference type="AlphaFoldDB" id="A0A239CT82"/>
<evidence type="ECO:0008006" key="4">
    <source>
        <dbReference type="Google" id="ProtNLM"/>
    </source>
</evidence>
<feature type="signal peptide" evidence="1">
    <location>
        <begin position="1"/>
        <end position="19"/>
    </location>
</feature>
<protein>
    <recommendedName>
        <fullName evidence="4">DUF3224 domain-containing protein</fullName>
    </recommendedName>
</protein>
<evidence type="ECO:0000313" key="2">
    <source>
        <dbReference type="EMBL" id="SNS22978.1"/>
    </source>
</evidence>
<dbReference type="InterPro" id="IPR023159">
    <property type="entry name" value="SO1590-like_sf"/>
</dbReference>
<proteinExistence type="predicted"/>
<gene>
    <name evidence="2" type="ORF">SAMN05421770_10183</name>
</gene>